<evidence type="ECO:0000313" key="1">
    <source>
        <dbReference type="EMBL" id="KAK9968347.1"/>
    </source>
</evidence>
<evidence type="ECO:0000313" key="2">
    <source>
        <dbReference type="Proteomes" id="UP001479290"/>
    </source>
</evidence>
<sequence length="139" mass="15745">MDAWGDDYEPELLEREQTDFHSLSPSHVRTLENRDVDPVVFIHDQMWPTPEACDAISFGCGSYDDDVLSTAASYSEELVGNCSGSLPPSGQEKRTSPSYNELLEVVTRNRFLTSRPPTQPRRPLPFFQVFEAAIFGMHY</sequence>
<accession>A0AAW2A753</accession>
<dbReference type="AlphaFoldDB" id="A0AAW2A753"/>
<dbReference type="EMBL" id="JAWDJR010000010">
    <property type="protein sequence ID" value="KAK9968347.1"/>
    <property type="molecule type" value="Genomic_DNA"/>
</dbReference>
<protein>
    <submittedName>
        <fullName evidence="1">Uncharacterized protein</fullName>
    </submittedName>
</protein>
<dbReference type="Proteomes" id="UP001479290">
    <property type="component" value="Unassembled WGS sequence"/>
</dbReference>
<name>A0AAW2A753_CULAL</name>
<comment type="caution">
    <text evidence="1">The sequence shown here is derived from an EMBL/GenBank/DDBJ whole genome shotgun (WGS) entry which is preliminary data.</text>
</comment>
<keyword evidence="2" id="KW-1185">Reference proteome</keyword>
<organism evidence="1 2">
    <name type="scientific">Culter alburnus</name>
    <name type="common">Topmouth culter</name>
    <dbReference type="NCBI Taxonomy" id="194366"/>
    <lineage>
        <taxon>Eukaryota</taxon>
        <taxon>Metazoa</taxon>
        <taxon>Chordata</taxon>
        <taxon>Craniata</taxon>
        <taxon>Vertebrata</taxon>
        <taxon>Euteleostomi</taxon>
        <taxon>Actinopterygii</taxon>
        <taxon>Neopterygii</taxon>
        <taxon>Teleostei</taxon>
        <taxon>Ostariophysi</taxon>
        <taxon>Cypriniformes</taxon>
        <taxon>Xenocyprididae</taxon>
        <taxon>Xenocypridinae</taxon>
        <taxon>Culter</taxon>
    </lineage>
</organism>
<proteinExistence type="predicted"/>
<gene>
    <name evidence="1" type="ORF">ABG768_002677</name>
</gene>
<reference evidence="1 2" key="1">
    <citation type="submission" date="2024-05" db="EMBL/GenBank/DDBJ databases">
        <title>A high-quality chromosomal-level genome assembly of Topmouth culter (Culter alburnus).</title>
        <authorList>
            <person name="Zhao H."/>
        </authorList>
    </citation>
    <scope>NUCLEOTIDE SEQUENCE [LARGE SCALE GENOMIC DNA]</scope>
    <source>
        <strain evidence="1">CATC2023</strain>
        <tissue evidence="1">Muscle</tissue>
    </source>
</reference>